<feature type="compositionally biased region" description="Low complexity" evidence="1">
    <location>
        <begin position="103"/>
        <end position="113"/>
    </location>
</feature>
<organism evidence="3 4">
    <name type="scientific">Actinomyces ruminicola</name>
    <dbReference type="NCBI Taxonomy" id="332524"/>
    <lineage>
        <taxon>Bacteria</taxon>
        <taxon>Bacillati</taxon>
        <taxon>Actinomycetota</taxon>
        <taxon>Actinomycetes</taxon>
        <taxon>Actinomycetales</taxon>
        <taxon>Actinomycetaceae</taxon>
        <taxon>Actinomyces</taxon>
    </lineage>
</organism>
<dbReference type="Proteomes" id="UP000199671">
    <property type="component" value="Unassembled WGS sequence"/>
</dbReference>
<evidence type="ECO:0000313" key="4">
    <source>
        <dbReference type="Proteomes" id="UP000199671"/>
    </source>
</evidence>
<dbReference type="Pfam" id="PF13276">
    <property type="entry name" value="HTH_21"/>
    <property type="match status" value="1"/>
</dbReference>
<gene>
    <name evidence="3" type="ORF">SAMN04487766_12417</name>
</gene>
<dbReference type="OrthoDB" id="3254719at2"/>
<dbReference type="AlphaFoldDB" id="A0A1H0AER1"/>
<feature type="compositionally biased region" description="Low complexity" evidence="1">
    <location>
        <begin position="74"/>
        <end position="95"/>
    </location>
</feature>
<accession>A0A1H0AER1</accession>
<dbReference type="InterPro" id="IPR025948">
    <property type="entry name" value="HTH-like_dom"/>
</dbReference>
<feature type="region of interest" description="Disordered" evidence="1">
    <location>
        <begin position="70"/>
        <end position="120"/>
    </location>
</feature>
<reference evidence="3 4" key="1">
    <citation type="submission" date="2016-10" db="EMBL/GenBank/DDBJ databases">
        <authorList>
            <person name="de Groot N.N."/>
        </authorList>
    </citation>
    <scope>NUCLEOTIDE SEQUENCE [LARGE SCALE GENOMIC DNA]</scope>
    <source>
        <strain evidence="3 4">KPR-7B</strain>
    </source>
</reference>
<name>A0A1H0AER1_9ACTO</name>
<evidence type="ECO:0000256" key="1">
    <source>
        <dbReference type="SAM" id="MobiDB-lite"/>
    </source>
</evidence>
<evidence type="ECO:0000259" key="2">
    <source>
        <dbReference type="Pfam" id="PF13276"/>
    </source>
</evidence>
<sequence>MTARYELIRHEEGNYPIAWMCEWAQVSKSGYYNWLSRPESATAIRRRELAGHIEKVFDESDGTYGYRRIAAALPSTSPTNEPSTPSATSPASPRTRPAPAPTTTPSSPTTPTTKTNYPPWPFRMRLMRGC</sequence>
<protein>
    <recommendedName>
        <fullName evidence="2">HTH-like domain-containing protein</fullName>
    </recommendedName>
</protein>
<feature type="domain" description="HTH-like" evidence="2">
    <location>
        <begin position="46"/>
        <end position="73"/>
    </location>
</feature>
<evidence type="ECO:0000313" key="3">
    <source>
        <dbReference type="EMBL" id="SDN31925.1"/>
    </source>
</evidence>
<proteinExistence type="predicted"/>
<dbReference type="EMBL" id="FNHU01000024">
    <property type="protein sequence ID" value="SDN31925.1"/>
    <property type="molecule type" value="Genomic_DNA"/>
</dbReference>